<evidence type="ECO:0000259" key="1">
    <source>
        <dbReference type="PROSITE" id="PS51186"/>
    </source>
</evidence>
<accession>A0A0R1W4V1</accession>
<organism evidence="2 3">
    <name type="scientific">Lapidilactobacillus concavus DSM 17758</name>
    <dbReference type="NCBI Taxonomy" id="1423735"/>
    <lineage>
        <taxon>Bacteria</taxon>
        <taxon>Bacillati</taxon>
        <taxon>Bacillota</taxon>
        <taxon>Bacilli</taxon>
        <taxon>Lactobacillales</taxon>
        <taxon>Lactobacillaceae</taxon>
        <taxon>Lapidilactobacillus</taxon>
    </lineage>
</organism>
<name>A0A0R1W4V1_9LACO</name>
<sequence length="194" mass="21705">MVIINLLIQTTSVSIISEGMIKMTLQIRKPAETDKMALIDFREACLKMSTQIPGTSELAQYSQIDDWLTAIGKNEVDPAPQLVPSIQYVIVDDQQPNVIIGMLNLRLELNDYLMNFGGHIGYAIHPNQRRRGNGTQMLALGLGKASDYQLQHVLITCAESNIGSARVIEKNGGILEDKRLDPADKLIRRYWIDL</sequence>
<dbReference type="RefSeq" id="WP_057823973.1">
    <property type="nucleotide sequence ID" value="NZ_AZFX01000036.1"/>
</dbReference>
<comment type="caution">
    <text evidence="2">The sequence shown here is derived from an EMBL/GenBank/DDBJ whole genome shotgun (WGS) entry which is preliminary data.</text>
</comment>
<dbReference type="OrthoDB" id="9797989at2"/>
<dbReference type="GO" id="GO:0016747">
    <property type="term" value="F:acyltransferase activity, transferring groups other than amino-acyl groups"/>
    <property type="evidence" value="ECO:0007669"/>
    <property type="project" value="InterPro"/>
</dbReference>
<protein>
    <recommendedName>
        <fullName evidence="1">N-acetyltransferase domain-containing protein</fullName>
    </recommendedName>
</protein>
<dbReference type="AlphaFoldDB" id="A0A0R1W4V1"/>
<dbReference type="EMBL" id="AZFX01000036">
    <property type="protein sequence ID" value="KRM10649.1"/>
    <property type="molecule type" value="Genomic_DNA"/>
</dbReference>
<feature type="domain" description="N-acetyltransferase" evidence="1">
    <location>
        <begin position="25"/>
        <end position="193"/>
    </location>
</feature>
<dbReference type="PANTHER" id="PTHR39173:SF1">
    <property type="entry name" value="ACETYLTRANSFERASE"/>
    <property type="match status" value="1"/>
</dbReference>
<dbReference type="Gene3D" id="3.40.630.30">
    <property type="match status" value="1"/>
</dbReference>
<dbReference type="PROSITE" id="PS51186">
    <property type="entry name" value="GNAT"/>
    <property type="match status" value="1"/>
</dbReference>
<dbReference type="InterPro" id="IPR000182">
    <property type="entry name" value="GNAT_dom"/>
</dbReference>
<gene>
    <name evidence="2" type="ORF">FC15_GL001253</name>
</gene>
<dbReference type="PANTHER" id="PTHR39173">
    <property type="entry name" value="ACETYLTRANSFERASE"/>
    <property type="match status" value="1"/>
</dbReference>
<proteinExistence type="predicted"/>
<dbReference type="STRING" id="1423735.FC15_GL001253"/>
<dbReference type="InterPro" id="IPR016181">
    <property type="entry name" value="Acyl_CoA_acyltransferase"/>
</dbReference>
<dbReference type="Pfam" id="PF13302">
    <property type="entry name" value="Acetyltransf_3"/>
    <property type="match status" value="1"/>
</dbReference>
<dbReference type="PATRIC" id="fig|1423735.3.peg.1299"/>
<reference evidence="2 3" key="1">
    <citation type="journal article" date="2015" name="Genome Announc.">
        <title>Expanding the biotechnology potential of lactobacilli through comparative genomics of 213 strains and associated genera.</title>
        <authorList>
            <person name="Sun Z."/>
            <person name="Harris H.M."/>
            <person name="McCann A."/>
            <person name="Guo C."/>
            <person name="Argimon S."/>
            <person name="Zhang W."/>
            <person name="Yang X."/>
            <person name="Jeffery I.B."/>
            <person name="Cooney J.C."/>
            <person name="Kagawa T.F."/>
            <person name="Liu W."/>
            <person name="Song Y."/>
            <person name="Salvetti E."/>
            <person name="Wrobel A."/>
            <person name="Rasinkangas P."/>
            <person name="Parkhill J."/>
            <person name="Rea M.C."/>
            <person name="O'Sullivan O."/>
            <person name="Ritari J."/>
            <person name="Douillard F.P."/>
            <person name="Paul Ross R."/>
            <person name="Yang R."/>
            <person name="Briner A.E."/>
            <person name="Felis G.E."/>
            <person name="de Vos W.M."/>
            <person name="Barrangou R."/>
            <person name="Klaenhammer T.R."/>
            <person name="Caufield P.W."/>
            <person name="Cui Y."/>
            <person name="Zhang H."/>
            <person name="O'Toole P.W."/>
        </authorList>
    </citation>
    <scope>NUCLEOTIDE SEQUENCE [LARGE SCALE GENOMIC DNA]</scope>
    <source>
        <strain evidence="2 3">DSM 17758</strain>
    </source>
</reference>
<evidence type="ECO:0000313" key="2">
    <source>
        <dbReference type="EMBL" id="KRM10649.1"/>
    </source>
</evidence>
<keyword evidence="3" id="KW-1185">Reference proteome</keyword>
<dbReference type="SUPFAM" id="SSF55729">
    <property type="entry name" value="Acyl-CoA N-acyltransferases (Nat)"/>
    <property type="match status" value="1"/>
</dbReference>
<evidence type="ECO:0000313" key="3">
    <source>
        <dbReference type="Proteomes" id="UP000051315"/>
    </source>
</evidence>
<dbReference type="Proteomes" id="UP000051315">
    <property type="component" value="Unassembled WGS sequence"/>
</dbReference>